<accession>A0A5S9XJH0</accession>
<protein>
    <submittedName>
        <fullName evidence="1">Uncharacterized protein</fullName>
    </submittedName>
</protein>
<dbReference type="OrthoDB" id="1104631at2759"/>
<dbReference type="EMBL" id="CACSHJ010000089">
    <property type="protein sequence ID" value="CAA0385211.1"/>
    <property type="molecule type" value="Genomic_DNA"/>
</dbReference>
<evidence type="ECO:0000313" key="1">
    <source>
        <dbReference type="EMBL" id="CAA0385211.1"/>
    </source>
</evidence>
<proteinExistence type="predicted"/>
<dbReference type="Proteomes" id="UP000434276">
    <property type="component" value="Unassembled WGS sequence"/>
</dbReference>
<gene>
    <name evidence="1" type="ORF">C24_LOCUS15143</name>
</gene>
<name>A0A5S9XJH0_ARATH</name>
<dbReference type="ExpressionAtlas" id="A0A5S9XJH0">
    <property type="expression patterns" value="baseline and differential"/>
</dbReference>
<dbReference type="AlphaFoldDB" id="A0A5S9XJH0"/>
<evidence type="ECO:0000313" key="2">
    <source>
        <dbReference type="Proteomes" id="UP000434276"/>
    </source>
</evidence>
<reference evidence="1 2" key="1">
    <citation type="submission" date="2019-12" db="EMBL/GenBank/DDBJ databases">
        <authorList>
            <person name="Jiao W.-B."/>
            <person name="Schneeberger K."/>
        </authorList>
    </citation>
    <scope>NUCLEOTIDE SEQUENCE [LARGE SCALE GENOMIC DNA]</scope>
    <source>
        <strain evidence="2">cv. C24</strain>
    </source>
</reference>
<organism evidence="1 2">
    <name type="scientific">Arabidopsis thaliana</name>
    <name type="common">Mouse-ear cress</name>
    <dbReference type="NCBI Taxonomy" id="3702"/>
    <lineage>
        <taxon>Eukaryota</taxon>
        <taxon>Viridiplantae</taxon>
        <taxon>Streptophyta</taxon>
        <taxon>Embryophyta</taxon>
        <taxon>Tracheophyta</taxon>
        <taxon>Spermatophyta</taxon>
        <taxon>Magnoliopsida</taxon>
        <taxon>eudicotyledons</taxon>
        <taxon>Gunneridae</taxon>
        <taxon>Pentapetalae</taxon>
        <taxon>rosids</taxon>
        <taxon>malvids</taxon>
        <taxon>Brassicales</taxon>
        <taxon>Brassicaceae</taxon>
        <taxon>Camelineae</taxon>
        <taxon>Arabidopsis</taxon>
    </lineage>
</organism>
<sequence>MALRRTLSLRSLFNARCYQPSCSGIIRRDDFHEEKPHYGSFLHQRSFSSSMILSQQHMMRSPSHFPLCSPFGVSTYRPMSTSHISGSDESGDVNHVAETLTDLVQQDTVIEVADAAIDSSIQLDFVQQIVHNVHSLTGLNWWASIVFTTFLIRGMTIPLMIECERWFSKRMVIKQCSFVNT</sequence>